<feature type="region of interest" description="Disordered" evidence="1">
    <location>
        <begin position="214"/>
        <end position="265"/>
    </location>
</feature>
<dbReference type="OrthoDB" id="551059at2759"/>
<comment type="caution">
    <text evidence="3">The sequence shown here is derived from an EMBL/GenBank/DDBJ whole genome shotgun (WGS) entry which is preliminary data.</text>
</comment>
<dbReference type="Pfam" id="PF00069">
    <property type="entry name" value="Pkinase"/>
    <property type="match status" value="1"/>
</dbReference>
<name>A0A835XYA1_9CHLO</name>
<feature type="region of interest" description="Disordered" evidence="1">
    <location>
        <begin position="183"/>
        <end position="202"/>
    </location>
</feature>
<gene>
    <name evidence="3" type="ORF">HYH03_011032</name>
</gene>
<reference evidence="3" key="1">
    <citation type="journal article" date="2020" name="bioRxiv">
        <title>Comparative genomics of Chlamydomonas.</title>
        <authorList>
            <person name="Craig R.J."/>
            <person name="Hasan A.R."/>
            <person name="Ness R.W."/>
            <person name="Keightley P.D."/>
        </authorList>
    </citation>
    <scope>NUCLEOTIDE SEQUENCE</scope>
    <source>
        <strain evidence="3">CCAP 11/70</strain>
    </source>
</reference>
<dbReference type="Proteomes" id="UP000612055">
    <property type="component" value="Unassembled WGS sequence"/>
</dbReference>
<feature type="compositionally biased region" description="Polar residues" evidence="1">
    <location>
        <begin position="343"/>
        <end position="353"/>
    </location>
</feature>
<dbReference type="GO" id="GO:0004672">
    <property type="term" value="F:protein kinase activity"/>
    <property type="evidence" value="ECO:0007669"/>
    <property type="project" value="InterPro"/>
</dbReference>
<evidence type="ECO:0000313" key="4">
    <source>
        <dbReference type="Proteomes" id="UP000612055"/>
    </source>
</evidence>
<dbReference type="PROSITE" id="PS50011">
    <property type="entry name" value="PROTEIN_KINASE_DOM"/>
    <property type="match status" value="1"/>
</dbReference>
<dbReference type="Pfam" id="PF07714">
    <property type="entry name" value="PK_Tyr_Ser-Thr"/>
    <property type="match status" value="1"/>
</dbReference>
<keyword evidence="4" id="KW-1185">Reference proteome</keyword>
<feature type="compositionally biased region" description="Low complexity" evidence="1">
    <location>
        <begin position="136"/>
        <end position="149"/>
    </location>
</feature>
<dbReference type="GO" id="GO:0007165">
    <property type="term" value="P:signal transduction"/>
    <property type="evidence" value="ECO:0007669"/>
    <property type="project" value="TreeGrafter"/>
</dbReference>
<feature type="compositionally biased region" description="Low complexity" evidence="1">
    <location>
        <begin position="81"/>
        <end position="91"/>
    </location>
</feature>
<feature type="compositionally biased region" description="Low complexity" evidence="1">
    <location>
        <begin position="691"/>
        <end position="705"/>
    </location>
</feature>
<feature type="region of interest" description="Disordered" evidence="1">
    <location>
        <begin position="77"/>
        <end position="149"/>
    </location>
</feature>
<accession>A0A835XYA1</accession>
<evidence type="ECO:0000313" key="3">
    <source>
        <dbReference type="EMBL" id="KAG2490641.1"/>
    </source>
</evidence>
<dbReference type="Gene3D" id="1.10.510.10">
    <property type="entry name" value="Transferase(Phosphotransferase) domain 1"/>
    <property type="match status" value="2"/>
</dbReference>
<dbReference type="InterPro" id="IPR011009">
    <property type="entry name" value="Kinase-like_dom_sf"/>
</dbReference>
<dbReference type="AlphaFoldDB" id="A0A835XYA1"/>
<dbReference type="InterPro" id="IPR001245">
    <property type="entry name" value="Ser-Thr/Tyr_kinase_cat_dom"/>
</dbReference>
<dbReference type="GO" id="GO:0005737">
    <property type="term" value="C:cytoplasm"/>
    <property type="evidence" value="ECO:0007669"/>
    <property type="project" value="TreeGrafter"/>
</dbReference>
<dbReference type="InterPro" id="IPR000719">
    <property type="entry name" value="Prot_kinase_dom"/>
</dbReference>
<dbReference type="SUPFAM" id="SSF56112">
    <property type="entry name" value="Protein kinase-like (PK-like)"/>
    <property type="match status" value="1"/>
</dbReference>
<feature type="compositionally biased region" description="Polar residues" evidence="1">
    <location>
        <begin position="464"/>
        <end position="475"/>
    </location>
</feature>
<dbReference type="PANTHER" id="PTHR23257:SF958">
    <property type="entry name" value="SERINE_THREONINE-PROTEIN KINASE WNK4"/>
    <property type="match status" value="1"/>
</dbReference>
<feature type="region of interest" description="Disordered" evidence="1">
    <location>
        <begin position="682"/>
        <end position="705"/>
    </location>
</feature>
<feature type="compositionally biased region" description="Polar residues" evidence="1">
    <location>
        <begin position="223"/>
        <end position="235"/>
    </location>
</feature>
<evidence type="ECO:0000256" key="1">
    <source>
        <dbReference type="SAM" id="MobiDB-lite"/>
    </source>
</evidence>
<feature type="compositionally biased region" description="Low complexity" evidence="1">
    <location>
        <begin position="104"/>
        <end position="116"/>
    </location>
</feature>
<feature type="compositionally biased region" description="Acidic residues" evidence="1">
    <location>
        <begin position="480"/>
        <end position="492"/>
    </location>
</feature>
<feature type="domain" description="Protein kinase" evidence="2">
    <location>
        <begin position="1"/>
        <end position="166"/>
    </location>
</feature>
<feature type="compositionally biased region" description="Polar residues" evidence="1">
    <location>
        <begin position="494"/>
        <end position="504"/>
    </location>
</feature>
<feature type="region of interest" description="Disordered" evidence="1">
    <location>
        <begin position="316"/>
        <end position="438"/>
    </location>
</feature>
<dbReference type="PANTHER" id="PTHR23257">
    <property type="entry name" value="SERINE-THREONINE PROTEIN KINASE"/>
    <property type="match status" value="1"/>
</dbReference>
<feature type="region of interest" description="Disordered" evidence="1">
    <location>
        <begin position="464"/>
        <end position="510"/>
    </location>
</feature>
<sequence length="722" mass="73670">MVTGPRTYRLGQALEWLTQVASALAHMHGQKPPVVHRDCKAENVLLKREGNRMVAKLADLGLAVRLSDTRGAMLRCKTGGSSAAPSPAASSKSLLRGPSALLPDGDAGATGAAAGAGDEDEDNPRTPFRTLSAHFASSSRPVSRRASVADLSKRVGAGAYTSTGGLASRQVSVAGGRMSRLGMTDGGGAASSTGGGGGTGVDPALLQALQVKLSEETDGTEESAVQSQTPPSSSPGRLGLHAPRSFKGGNARLNPIGTGSPAASLPLSNSPGSLAVARMVTMALPGGASVVGVGYRDPLGSPASAFPLRAATDVSPASFRSGSYGRPPRPPSGLIPSGLPTRIGSQAQGTSPFAASPADAVLGPDPRSALMAALGAAPQPSGNEEPRGQGAAAETEAGRAPERASSPGSSPAGSPAGSPTTSPEVSPKMPKIVDSAGDQGGYVGGSAFAAPSVLGPKLQLATGSTDEAATVQAATSKEDKEEEPLEEGDCEVQSELSADSSASEQPLPPTLSAEVELRPEALQAVSAARPEAGLRRVRSLLDQLGVPELLPLKRHEMEWVYGLTGRAGSYMYMPPEVYRNLPYNEKSDVFSFGVLAYELMAKDLLVVSIFNTGRAAKMGVHDPMAYAEMVASGYRPARPRALPDDAWDLICECWHEDPVQRPHMADVERRLRAMAAALQKGAAGGGGAGGKPTADGAKAAAGKQKASGRVEIDAPACRCVIS</sequence>
<evidence type="ECO:0000259" key="2">
    <source>
        <dbReference type="PROSITE" id="PS50011"/>
    </source>
</evidence>
<organism evidence="3 4">
    <name type="scientific">Edaphochlamys debaryana</name>
    <dbReference type="NCBI Taxonomy" id="47281"/>
    <lineage>
        <taxon>Eukaryota</taxon>
        <taxon>Viridiplantae</taxon>
        <taxon>Chlorophyta</taxon>
        <taxon>core chlorophytes</taxon>
        <taxon>Chlorophyceae</taxon>
        <taxon>CS clade</taxon>
        <taxon>Chlamydomonadales</taxon>
        <taxon>Chlamydomonadales incertae sedis</taxon>
        <taxon>Edaphochlamys</taxon>
    </lineage>
</organism>
<feature type="compositionally biased region" description="Gly residues" evidence="1">
    <location>
        <begin position="184"/>
        <end position="200"/>
    </location>
</feature>
<protein>
    <recommendedName>
        <fullName evidence="2">Protein kinase domain-containing protein</fullName>
    </recommendedName>
</protein>
<dbReference type="GO" id="GO:0005524">
    <property type="term" value="F:ATP binding"/>
    <property type="evidence" value="ECO:0007669"/>
    <property type="project" value="InterPro"/>
</dbReference>
<dbReference type="InterPro" id="IPR050167">
    <property type="entry name" value="Ser_Thr_protein_kinase"/>
</dbReference>
<feature type="compositionally biased region" description="Low complexity" evidence="1">
    <location>
        <begin position="404"/>
        <end position="423"/>
    </location>
</feature>
<proteinExistence type="predicted"/>
<dbReference type="EMBL" id="JAEHOE010000060">
    <property type="protein sequence ID" value="KAG2490641.1"/>
    <property type="molecule type" value="Genomic_DNA"/>
</dbReference>